<accession>A0AAV7UKJ5</accession>
<keyword evidence="2" id="KW-1185">Reference proteome</keyword>
<organism evidence="1 2">
    <name type="scientific">Pleurodeles waltl</name>
    <name type="common">Iberian ribbed newt</name>
    <dbReference type="NCBI Taxonomy" id="8319"/>
    <lineage>
        <taxon>Eukaryota</taxon>
        <taxon>Metazoa</taxon>
        <taxon>Chordata</taxon>
        <taxon>Craniata</taxon>
        <taxon>Vertebrata</taxon>
        <taxon>Euteleostomi</taxon>
        <taxon>Amphibia</taxon>
        <taxon>Batrachia</taxon>
        <taxon>Caudata</taxon>
        <taxon>Salamandroidea</taxon>
        <taxon>Salamandridae</taxon>
        <taxon>Pleurodelinae</taxon>
        <taxon>Pleurodeles</taxon>
    </lineage>
</organism>
<evidence type="ECO:0000313" key="1">
    <source>
        <dbReference type="EMBL" id="KAJ1188132.1"/>
    </source>
</evidence>
<proteinExistence type="predicted"/>
<comment type="caution">
    <text evidence="1">The sequence shown here is derived from an EMBL/GenBank/DDBJ whole genome shotgun (WGS) entry which is preliminary data.</text>
</comment>
<gene>
    <name evidence="1" type="ORF">NDU88_004897</name>
</gene>
<name>A0AAV7UKJ5_PLEWA</name>
<dbReference type="Proteomes" id="UP001066276">
    <property type="component" value="Chromosome 3_1"/>
</dbReference>
<sequence length="153" mass="17413">MRNSRLHTGSWRRLSAACQPEAPTNHPPLRCPLREGAAFPSTHPQTLPEYPRAETSPRHIHRRACLVPQTLSTAWWVLAACLSQGKEKSQLKCFVVAFRCAQRVNGFLMCTSRQWLSVLHCASMAFRCAQRVNGFSLSTARQWFSVEFRVTMI</sequence>
<reference evidence="1" key="1">
    <citation type="journal article" date="2022" name="bioRxiv">
        <title>Sequencing and chromosome-scale assembly of the giantPleurodeles waltlgenome.</title>
        <authorList>
            <person name="Brown T."/>
            <person name="Elewa A."/>
            <person name="Iarovenko S."/>
            <person name="Subramanian E."/>
            <person name="Araus A.J."/>
            <person name="Petzold A."/>
            <person name="Susuki M."/>
            <person name="Suzuki K.-i.T."/>
            <person name="Hayashi T."/>
            <person name="Toyoda A."/>
            <person name="Oliveira C."/>
            <person name="Osipova E."/>
            <person name="Leigh N.D."/>
            <person name="Simon A."/>
            <person name="Yun M.H."/>
        </authorList>
    </citation>
    <scope>NUCLEOTIDE SEQUENCE</scope>
    <source>
        <strain evidence="1">20211129_DDA</strain>
        <tissue evidence="1">Liver</tissue>
    </source>
</reference>
<evidence type="ECO:0000313" key="2">
    <source>
        <dbReference type="Proteomes" id="UP001066276"/>
    </source>
</evidence>
<protein>
    <submittedName>
        <fullName evidence="1">Uncharacterized protein</fullName>
    </submittedName>
</protein>
<dbReference type="EMBL" id="JANPWB010000005">
    <property type="protein sequence ID" value="KAJ1188132.1"/>
    <property type="molecule type" value="Genomic_DNA"/>
</dbReference>
<dbReference type="AlphaFoldDB" id="A0AAV7UKJ5"/>